<accession>A0A084QPW8</accession>
<protein>
    <submittedName>
        <fullName evidence="2">Uncharacterized protein</fullName>
    </submittedName>
</protein>
<dbReference type="InParanoid" id="A0A084QPW8"/>
<sequence>MAAECGRRPQAWGDASSPPSGVSRPPSLPGQRSINLGMWRELPFVRANSTWRHHGAAEDGNPLRPVGAPDFPGERSGGGTWQGRRRRKMEEKEGKKETRSRARAYRFDEVDECHSSGQWTHGGVYSG</sequence>
<gene>
    <name evidence="2" type="ORF">S40285_10486</name>
</gene>
<dbReference type="EMBL" id="KL660509">
    <property type="protein sequence ID" value="KFA66003.1"/>
    <property type="molecule type" value="Genomic_DNA"/>
</dbReference>
<feature type="compositionally biased region" description="Low complexity" evidence="1">
    <location>
        <begin position="16"/>
        <end position="25"/>
    </location>
</feature>
<proteinExistence type="predicted"/>
<evidence type="ECO:0000256" key="1">
    <source>
        <dbReference type="SAM" id="MobiDB-lite"/>
    </source>
</evidence>
<keyword evidence="3" id="KW-1185">Reference proteome</keyword>
<feature type="region of interest" description="Disordered" evidence="1">
    <location>
        <begin position="53"/>
        <end position="101"/>
    </location>
</feature>
<feature type="compositionally biased region" description="Basic and acidic residues" evidence="1">
    <location>
        <begin position="88"/>
        <end position="101"/>
    </location>
</feature>
<evidence type="ECO:0000313" key="3">
    <source>
        <dbReference type="Proteomes" id="UP000028524"/>
    </source>
</evidence>
<dbReference type="HOGENOM" id="CLU_1971930_0_0_1"/>
<reference evidence="2 3" key="1">
    <citation type="journal article" date="2014" name="BMC Genomics">
        <title>Comparative genome sequencing reveals chemotype-specific gene clusters in the toxigenic black mold Stachybotrys.</title>
        <authorList>
            <person name="Semeiks J."/>
            <person name="Borek D."/>
            <person name="Otwinowski Z."/>
            <person name="Grishin N.V."/>
        </authorList>
    </citation>
    <scope>NUCLEOTIDE SEQUENCE [LARGE SCALE GENOMIC DNA]</scope>
    <source>
        <strain evidence="2 3">IBT 40285</strain>
    </source>
</reference>
<organism evidence="2 3">
    <name type="scientific">Stachybotrys chlorohalonatus (strain IBT 40285)</name>
    <dbReference type="NCBI Taxonomy" id="1283841"/>
    <lineage>
        <taxon>Eukaryota</taxon>
        <taxon>Fungi</taxon>
        <taxon>Dikarya</taxon>
        <taxon>Ascomycota</taxon>
        <taxon>Pezizomycotina</taxon>
        <taxon>Sordariomycetes</taxon>
        <taxon>Hypocreomycetidae</taxon>
        <taxon>Hypocreales</taxon>
        <taxon>Stachybotryaceae</taxon>
        <taxon>Stachybotrys</taxon>
    </lineage>
</organism>
<evidence type="ECO:0000313" key="2">
    <source>
        <dbReference type="EMBL" id="KFA66003.1"/>
    </source>
</evidence>
<feature type="region of interest" description="Disordered" evidence="1">
    <location>
        <begin position="1"/>
        <end position="33"/>
    </location>
</feature>
<dbReference type="AlphaFoldDB" id="A0A084QPW8"/>
<name>A0A084QPW8_STAC4</name>
<dbReference type="Proteomes" id="UP000028524">
    <property type="component" value="Unassembled WGS sequence"/>
</dbReference>